<organism evidence="7 8">
    <name type="scientific">Flavobacterium columnare</name>
    <dbReference type="NCBI Taxonomy" id="996"/>
    <lineage>
        <taxon>Bacteria</taxon>
        <taxon>Pseudomonadati</taxon>
        <taxon>Bacteroidota</taxon>
        <taxon>Flavobacteriia</taxon>
        <taxon>Flavobacteriales</taxon>
        <taxon>Flavobacteriaceae</taxon>
        <taxon>Flavobacterium</taxon>
    </lineage>
</organism>
<feature type="transmembrane region" description="Helical" evidence="6">
    <location>
        <begin position="59"/>
        <end position="79"/>
    </location>
</feature>
<evidence type="ECO:0000256" key="3">
    <source>
        <dbReference type="ARBA" id="ARBA00022692"/>
    </source>
</evidence>
<reference evidence="7 8" key="1">
    <citation type="journal article" date="2017" name="Infect. Genet. Evol.">
        <title>Comparative genome analysis of fish pathogen Flavobacterium columnare reveals extensive sequence diversity within the species.</title>
        <authorList>
            <person name="Kayansamruaj P."/>
            <person name="Dong H.T."/>
            <person name="Hirono I."/>
            <person name="Kondo H."/>
            <person name="Senapin S."/>
            <person name="Rodkhum C."/>
        </authorList>
    </citation>
    <scope>NUCLEOTIDE SEQUENCE [LARGE SCALE GENOMIC DNA]</scope>
    <source>
        <strain evidence="7 8">1214</strain>
    </source>
</reference>
<evidence type="ECO:0008006" key="9">
    <source>
        <dbReference type="Google" id="ProtNLM"/>
    </source>
</evidence>
<evidence type="ECO:0000313" key="8">
    <source>
        <dbReference type="Proteomes" id="UP000198034"/>
    </source>
</evidence>
<evidence type="ECO:0000256" key="4">
    <source>
        <dbReference type="ARBA" id="ARBA00022989"/>
    </source>
</evidence>
<name>A0A246GDX0_9FLAO</name>
<keyword evidence="3 6" id="KW-0812">Transmembrane</keyword>
<protein>
    <recommendedName>
        <fullName evidence="9">Cytochrome C oxidase subunit IV</fullName>
    </recommendedName>
</protein>
<comment type="caution">
    <text evidence="7">The sequence shown here is derived from an EMBL/GenBank/DDBJ whole genome shotgun (WGS) entry which is preliminary data.</text>
</comment>
<evidence type="ECO:0000256" key="6">
    <source>
        <dbReference type="SAM" id="Phobius"/>
    </source>
</evidence>
<accession>A0A246GDX0</accession>
<comment type="subcellular location">
    <subcellularLocation>
        <location evidence="1">Cell membrane</location>
        <topology evidence="1">Multi-pass membrane protein</topology>
    </subcellularLocation>
</comment>
<feature type="transmembrane region" description="Helical" evidence="6">
    <location>
        <begin position="9"/>
        <end position="27"/>
    </location>
</feature>
<keyword evidence="5 6" id="KW-0472">Membrane</keyword>
<dbReference type="EMBL" id="MTCY01000010">
    <property type="protein sequence ID" value="OWP78428.1"/>
    <property type="molecule type" value="Genomic_DNA"/>
</dbReference>
<dbReference type="AlphaFoldDB" id="A0A246GDX0"/>
<evidence type="ECO:0000313" key="7">
    <source>
        <dbReference type="EMBL" id="OWP78428.1"/>
    </source>
</evidence>
<evidence type="ECO:0000256" key="5">
    <source>
        <dbReference type="ARBA" id="ARBA00023136"/>
    </source>
</evidence>
<dbReference type="GO" id="GO:0005886">
    <property type="term" value="C:plasma membrane"/>
    <property type="evidence" value="ECO:0007669"/>
    <property type="project" value="UniProtKB-SubCell"/>
</dbReference>
<proteinExistence type="predicted"/>
<gene>
    <name evidence="7" type="ORF">BWK62_05125</name>
</gene>
<dbReference type="Pfam" id="PF03626">
    <property type="entry name" value="COX4_pro"/>
    <property type="match status" value="1"/>
</dbReference>
<feature type="transmembrane region" description="Helical" evidence="6">
    <location>
        <begin position="33"/>
        <end position="52"/>
    </location>
</feature>
<dbReference type="Proteomes" id="UP000198034">
    <property type="component" value="Unassembled WGS sequence"/>
</dbReference>
<evidence type="ECO:0000256" key="2">
    <source>
        <dbReference type="ARBA" id="ARBA00022475"/>
    </source>
</evidence>
<keyword evidence="2" id="KW-1003">Cell membrane</keyword>
<evidence type="ECO:0000256" key="1">
    <source>
        <dbReference type="ARBA" id="ARBA00004651"/>
    </source>
</evidence>
<keyword evidence="4 6" id="KW-1133">Transmembrane helix</keyword>
<dbReference type="InterPro" id="IPR005171">
    <property type="entry name" value="Cyt_c_oxidase_su4_prok"/>
</dbReference>
<sequence>MEKHLIKSYGTLLILTFLAFILQFIKVNPIGKISFIMFLFSIKFLFVAFQFMELKKANIAWKLIIITILILIVLPVILINI</sequence>